<keyword evidence="1 4" id="KW-0808">Transferase</keyword>
<reference evidence="4" key="1">
    <citation type="journal article" date="2014" name="Int. J. Syst. Evol. Microbiol.">
        <title>Complete genome sequence of Corynebacterium casei LMG S-19264T (=DSM 44701T), isolated from a smear-ripened cheese.</title>
        <authorList>
            <consortium name="US DOE Joint Genome Institute (JGI-PGF)"/>
            <person name="Walter F."/>
            <person name="Albersmeier A."/>
            <person name="Kalinowski J."/>
            <person name="Ruckert C."/>
        </authorList>
    </citation>
    <scope>NUCLEOTIDE SEQUENCE</scope>
    <source>
        <strain evidence="4">CGMCC 1.10749</strain>
    </source>
</reference>
<dbReference type="GO" id="GO:0016757">
    <property type="term" value="F:glycosyltransferase activity"/>
    <property type="evidence" value="ECO:0007669"/>
    <property type="project" value="InterPro"/>
</dbReference>
<gene>
    <name evidence="4" type="ORF">GCM10011314_32210</name>
</gene>
<dbReference type="PANTHER" id="PTHR12526">
    <property type="entry name" value="GLYCOSYLTRANSFERASE"/>
    <property type="match status" value="1"/>
</dbReference>
<feature type="region of interest" description="Disordered" evidence="2">
    <location>
        <begin position="166"/>
        <end position="193"/>
    </location>
</feature>
<comment type="caution">
    <text evidence="4">The sequence shown here is derived from an EMBL/GenBank/DDBJ whole genome shotgun (WGS) entry which is preliminary data.</text>
</comment>
<evidence type="ECO:0000313" key="5">
    <source>
        <dbReference type="Proteomes" id="UP000628079"/>
    </source>
</evidence>
<evidence type="ECO:0000259" key="3">
    <source>
        <dbReference type="Pfam" id="PF00534"/>
    </source>
</evidence>
<dbReference type="Proteomes" id="UP000628079">
    <property type="component" value="Unassembled WGS sequence"/>
</dbReference>
<organism evidence="4 5">
    <name type="scientific">Knoellia flava</name>
    <dbReference type="NCBI Taxonomy" id="913969"/>
    <lineage>
        <taxon>Bacteria</taxon>
        <taxon>Bacillati</taxon>
        <taxon>Actinomycetota</taxon>
        <taxon>Actinomycetes</taxon>
        <taxon>Micrococcales</taxon>
        <taxon>Intrasporangiaceae</taxon>
        <taxon>Knoellia</taxon>
    </lineage>
</organism>
<evidence type="ECO:0000256" key="2">
    <source>
        <dbReference type="SAM" id="MobiDB-lite"/>
    </source>
</evidence>
<feature type="domain" description="Glycosyl transferase family 1" evidence="3">
    <location>
        <begin position="195"/>
        <end position="363"/>
    </location>
</feature>
<sequence length="751" mass="81064">MRIAILSTYPPRHCGLATFTTDLRRAMLEADSSAEVLVVPVLDDDASPSTGGEVLFTLRQHARGDYAAAARRLDESAVDVVLVEHEFGIFGGESGSHLVDLLDHLAVPHVVTLHTLLLDPSPSQREVLQRVVARASQVTVFTALARDQLVRSGLVEWNRVAVLTHGAPEPLRPSPAGRRDTPGPGPGLPELAPHSGRRVLSTFGLLSPSKGLDVAVRGLRTVVDAHPDVLYVIAGRTHPEVVRREGERHREDLRHLVSELRLEDHVLFVDRYLADDEIRSLLDRTEVFITPYRHEEQVVSGVLTFALVAGCPVVSTPYFYATELLSDGAGRLVGFDDHEAMGQAVADLLADRNALAEAERTAYRTGSQLTWPEVGRETLKVLAAATSPAREPVPAPPLTHLERLVDEGGIVQHAVGTEPDRSTGYCVDDVARLAIVADGLVRRGHDDADTLSRTVARSLGFLADARDATPGSLHNFADADGRWLDEPHTGDHVGRAVWALGSVGSGRGETAARSRELLGELVASGLEPLHPRTAAYAVLGLSALPRHHLGDSARRLLRRLSDDLADLLRTTATEDWTWFEDTLTYDNARLPQALVCAGSAQRDAEQLRLGLAALEWYAGQCAVDSGVVVTVGNRWRRRGSAPADLPTLARSKAWDEGDEQPLEAAALVEACVAAYRATGSPVHARQARRAFAWFHGRNRWGQVLVDAVDGGCHDGVGPHGLNPNMGAESTLAHLQAWLALDSVDLLPTGSG</sequence>
<dbReference type="AlphaFoldDB" id="A0A8H9FV14"/>
<protein>
    <submittedName>
        <fullName evidence="4">Glycosyl transferase</fullName>
    </submittedName>
</protein>
<dbReference type="InterPro" id="IPR001296">
    <property type="entry name" value="Glyco_trans_1"/>
</dbReference>
<proteinExistence type="predicted"/>
<dbReference type="RefSeq" id="WP_035946357.1">
    <property type="nucleotide sequence ID" value="NZ_BMEA01000005.1"/>
</dbReference>
<name>A0A8H9FV14_9MICO</name>
<accession>A0A8H9FV14</accession>
<dbReference type="EMBL" id="BMEA01000005">
    <property type="protein sequence ID" value="GGB89917.1"/>
    <property type="molecule type" value="Genomic_DNA"/>
</dbReference>
<dbReference type="SUPFAM" id="SSF53756">
    <property type="entry name" value="UDP-Glycosyltransferase/glycogen phosphorylase"/>
    <property type="match status" value="1"/>
</dbReference>
<evidence type="ECO:0000313" key="4">
    <source>
        <dbReference type="EMBL" id="GGB89917.1"/>
    </source>
</evidence>
<dbReference type="PANTHER" id="PTHR12526:SF572">
    <property type="entry name" value="BLL5144 PROTEIN"/>
    <property type="match status" value="1"/>
</dbReference>
<reference evidence="4" key="2">
    <citation type="submission" date="2020-09" db="EMBL/GenBank/DDBJ databases">
        <authorList>
            <person name="Sun Q."/>
            <person name="Zhou Y."/>
        </authorList>
    </citation>
    <scope>NUCLEOTIDE SEQUENCE</scope>
    <source>
        <strain evidence="4">CGMCC 1.10749</strain>
    </source>
</reference>
<dbReference type="Gene3D" id="3.40.50.2000">
    <property type="entry name" value="Glycogen Phosphorylase B"/>
    <property type="match status" value="2"/>
</dbReference>
<dbReference type="Pfam" id="PF00534">
    <property type="entry name" value="Glycos_transf_1"/>
    <property type="match status" value="1"/>
</dbReference>
<evidence type="ECO:0000256" key="1">
    <source>
        <dbReference type="ARBA" id="ARBA00022679"/>
    </source>
</evidence>